<dbReference type="KEGG" id="chrb:DK843_17390"/>
<dbReference type="EMBL" id="CP029554">
    <property type="protein sequence ID" value="AXE35923.1"/>
    <property type="molecule type" value="Genomic_DNA"/>
</dbReference>
<sequence>MPTDVTCERLRLSRDGARSERGGLSLRADRAAASGDGLTLRADCGGQTLALWTTETAWRDWLAPRLAAPPLRDLPDDWRPLLAAWTLAGLDDWQRELGLPPLAGARPESAPAPAGERWRLTLSEGERRLPLYVGDAPTGWLETVLSALTPAERPCHTLRLALGWCRADALRRAGPGDALPLLGTAEEPDRFWLLGEGCLGRVRLDETGAAWIDEGGMPDGADGLLPVVAGIARLAPDQLADWQAGHPLRLAAEAFPLLSAGRLAQGSLLRLDDGWAMRLQTPAAG</sequence>
<dbReference type="AlphaFoldDB" id="A0A344UKX5"/>
<proteinExistence type="predicted"/>
<gene>
    <name evidence="1" type="ORF">DK843_17390</name>
</gene>
<accession>A0A344UKX5</accession>
<name>A0A344UKX5_9NEIS</name>
<evidence type="ECO:0000313" key="2">
    <source>
        <dbReference type="Proteomes" id="UP000252038"/>
    </source>
</evidence>
<protein>
    <recommendedName>
        <fullName evidence="3">YscQ/HrcQ family type III secretion apparatus protein</fullName>
    </recommendedName>
</protein>
<evidence type="ECO:0008006" key="3">
    <source>
        <dbReference type="Google" id="ProtNLM"/>
    </source>
</evidence>
<dbReference type="Proteomes" id="UP000252038">
    <property type="component" value="Chromosome"/>
</dbReference>
<evidence type="ECO:0000313" key="1">
    <source>
        <dbReference type="EMBL" id="AXE35923.1"/>
    </source>
</evidence>
<reference evidence="1 2" key="1">
    <citation type="submission" date="2018-05" db="EMBL/GenBank/DDBJ databases">
        <title>Genome sequencing, assembly and analysis of the novel insecticidal bacterium, Chromobacterium phragmitis.</title>
        <authorList>
            <person name="Sparks M.E."/>
            <person name="Blackburn M.B."/>
            <person name="Gundersen-Rindal D.E."/>
        </authorList>
    </citation>
    <scope>NUCLEOTIDE SEQUENCE [LARGE SCALE GENOMIC DNA]</scope>
    <source>
        <strain evidence="1">IIBBL 274-1</strain>
    </source>
</reference>
<dbReference type="RefSeq" id="WP_114073900.1">
    <property type="nucleotide sequence ID" value="NZ_CP029554.1"/>
</dbReference>
<organism evidence="1 2">
    <name type="scientific">Chromobacterium phragmitis</name>
    <dbReference type="NCBI Taxonomy" id="2202141"/>
    <lineage>
        <taxon>Bacteria</taxon>
        <taxon>Pseudomonadati</taxon>
        <taxon>Pseudomonadota</taxon>
        <taxon>Betaproteobacteria</taxon>
        <taxon>Neisseriales</taxon>
        <taxon>Chromobacteriaceae</taxon>
        <taxon>Chromobacterium</taxon>
    </lineage>
</organism>